<gene>
    <name evidence="3" type="ORF">ASAP_2265</name>
</gene>
<feature type="compositionally biased region" description="Polar residues" evidence="2">
    <location>
        <begin position="1"/>
        <end position="11"/>
    </location>
</feature>
<evidence type="ECO:0000313" key="4">
    <source>
        <dbReference type="Proteomes" id="UP000027583"/>
    </source>
</evidence>
<keyword evidence="1" id="KW-0808">Transferase</keyword>
<dbReference type="InterPro" id="IPR044855">
    <property type="entry name" value="CoA-Trfase_III_dom3_sf"/>
</dbReference>
<evidence type="ECO:0000313" key="3">
    <source>
        <dbReference type="EMBL" id="CDG40310.1"/>
    </source>
</evidence>
<proteinExistence type="predicted"/>
<dbReference type="Gene3D" id="3.40.50.10540">
    <property type="entry name" value="Crotonobetainyl-coa:carnitine coa-transferase, domain 1"/>
    <property type="match status" value="1"/>
</dbReference>
<comment type="caution">
    <text evidence="3">The sequence shown here is derived from an EMBL/GenBank/DDBJ whole genome shotgun (WGS) entry which is preliminary data.</text>
</comment>
<dbReference type="Gene3D" id="3.30.1540.10">
    <property type="entry name" value="formyl-coa transferase, domain 3"/>
    <property type="match status" value="1"/>
</dbReference>
<dbReference type="PANTHER" id="PTHR48207">
    <property type="entry name" value="SUCCINATE--HYDROXYMETHYLGLUTARATE COA-TRANSFERASE"/>
    <property type="match status" value="1"/>
</dbReference>
<evidence type="ECO:0000256" key="2">
    <source>
        <dbReference type="SAM" id="MobiDB-lite"/>
    </source>
</evidence>
<reference evidence="3 4" key="1">
    <citation type="journal article" date="2014" name="Genome Biol. Evol.">
        <title>Acetic acid bacteria genomes reveal functional traits for adaptation to life in insect guts.</title>
        <authorList>
            <person name="Chouaia B."/>
            <person name="Gaiarsa S."/>
            <person name="Crotti E."/>
            <person name="Comandatore F."/>
            <person name="Degli Esposti M."/>
            <person name="Ricci I."/>
            <person name="Alma A."/>
            <person name="Favia G."/>
            <person name="Bandi C."/>
            <person name="Daffonchio D."/>
        </authorList>
    </citation>
    <scope>NUCLEOTIDE SEQUENCE [LARGE SCALE GENOMIC DNA]</scope>
    <source>
        <strain evidence="3 4">SF2.1</strain>
    </source>
</reference>
<dbReference type="InterPro" id="IPR003673">
    <property type="entry name" value="CoA-Trfase_fam_III"/>
</dbReference>
<dbReference type="NCBIfam" id="NF008511">
    <property type="entry name" value="PRK11430.1"/>
    <property type="match status" value="1"/>
</dbReference>
<dbReference type="eggNOG" id="COG1804">
    <property type="taxonomic scope" value="Bacteria"/>
</dbReference>
<feature type="region of interest" description="Disordered" evidence="2">
    <location>
        <begin position="1"/>
        <end position="26"/>
    </location>
</feature>
<dbReference type="InterPro" id="IPR050483">
    <property type="entry name" value="CoA-transferase_III_domain"/>
</dbReference>
<dbReference type="InterPro" id="IPR023606">
    <property type="entry name" value="CoA-Trfase_III_dom_1_sf"/>
</dbReference>
<protein>
    <submittedName>
        <fullName evidence="3">YfdE protein</fullName>
    </submittedName>
</protein>
<dbReference type="Pfam" id="PF02515">
    <property type="entry name" value="CoA_transf_3"/>
    <property type="match status" value="1"/>
</dbReference>
<organism evidence="3 4">
    <name type="scientific">Asaia bogorensis</name>
    <dbReference type="NCBI Taxonomy" id="91915"/>
    <lineage>
        <taxon>Bacteria</taxon>
        <taxon>Pseudomonadati</taxon>
        <taxon>Pseudomonadota</taxon>
        <taxon>Alphaproteobacteria</taxon>
        <taxon>Acetobacterales</taxon>
        <taxon>Acetobacteraceae</taxon>
        <taxon>Asaia</taxon>
    </lineage>
</organism>
<accession>A0A060QHA2</accession>
<dbReference type="AlphaFoldDB" id="A0A060QHA2"/>
<name>A0A060QHA2_9PROT</name>
<dbReference type="RefSeq" id="WP_023978910.1">
    <property type="nucleotide sequence ID" value="NZ_CBLX010000015.1"/>
</dbReference>
<dbReference type="GO" id="GO:0008410">
    <property type="term" value="F:CoA-transferase activity"/>
    <property type="evidence" value="ECO:0007669"/>
    <property type="project" value="TreeGrafter"/>
</dbReference>
<dbReference type="Proteomes" id="UP000027583">
    <property type="component" value="Unassembled WGS sequence"/>
</dbReference>
<dbReference type="EMBL" id="CBLX010000015">
    <property type="protein sequence ID" value="CDG40310.1"/>
    <property type="molecule type" value="Genomic_DNA"/>
</dbReference>
<dbReference type="SUPFAM" id="SSF89796">
    <property type="entry name" value="CoA-transferase family III (CaiB/BaiF)"/>
    <property type="match status" value="1"/>
</dbReference>
<evidence type="ECO:0000256" key="1">
    <source>
        <dbReference type="ARBA" id="ARBA00022679"/>
    </source>
</evidence>
<sequence length="407" mass="43400">MDENVQGNTGDAVTGSAKAPVTASRPPSGPFEGLLAIDLTHVLNGPFGTTILTDLGARTIKVEAPGHGDDTRTYGPYVGDRSLYFSFVNRGKESIVLNLKDENDRGVFLEMVKRADILCENYRPGVMDRLGFSYETLYALNPRLIYASSSGFGHTGPLAHYPAYDTIVQAMSGMMEATGFPDGPPTRVGGTSLSDLCGGTFMFCGIASALYARERTGKGAHVDVSMFDGTFAFLQHALMTWSATGAAGPRIGNRHPSMAPFDVYRTRDSHIVICCGNNHLFGALCHTLGIEALTADPRFLNNSDRMDNLDALKEAIEGALKQNDAAFWLDALEKAGVPVGPMLNVAEAAALPQTAARNMVIDAGGLKMPGNPVKISGYDDPLTRPGAPRLDEHGAALRMEFAPGQPS</sequence>
<dbReference type="PANTHER" id="PTHR48207:SF3">
    <property type="entry name" value="SUCCINATE--HYDROXYMETHYLGLUTARATE COA-TRANSFERASE"/>
    <property type="match status" value="1"/>
</dbReference>
<reference evidence="3 4" key="2">
    <citation type="journal article" date="2014" name="PLoS ONE">
        <title>Evolution of mitochondria reconstructed from the energy metabolism of living bacteria.</title>
        <authorList>
            <person name="Degli Esposti M."/>
            <person name="Chouaia B."/>
            <person name="Comandatore F."/>
            <person name="Crotti E."/>
            <person name="Sassera D."/>
            <person name="Lievens P.M."/>
            <person name="Daffonchio D."/>
            <person name="Bandi C."/>
        </authorList>
    </citation>
    <scope>NUCLEOTIDE SEQUENCE [LARGE SCALE GENOMIC DNA]</scope>
    <source>
        <strain evidence="3 4">SF2.1</strain>
    </source>
</reference>